<organism evidence="2 3">
    <name type="scientific">Dichotomopilus funicola</name>
    <dbReference type="NCBI Taxonomy" id="1934379"/>
    <lineage>
        <taxon>Eukaryota</taxon>
        <taxon>Fungi</taxon>
        <taxon>Dikarya</taxon>
        <taxon>Ascomycota</taxon>
        <taxon>Pezizomycotina</taxon>
        <taxon>Sordariomycetes</taxon>
        <taxon>Sordariomycetidae</taxon>
        <taxon>Sordariales</taxon>
        <taxon>Chaetomiaceae</taxon>
        <taxon>Dichotomopilus</taxon>
    </lineage>
</organism>
<proteinExistence type="predicted"/>
<protein>
    <submittedName>
        <fullName evidence="2">Uncharacterized protein</fullName>
    </submittedName>
</protein>
<keyword evidence="3" id="KW-1185">Reference proteome</keyword>
<feature type="compositionally biased region" description="Basic and acidic residues" evidence="1">
    <location>
        <begin position="39"/>
        <end position="50"/>
    </location>
</feature>
<dbReference type="GeneID" id="87816466"/>
<dbReference type="AlphaFoldDB" id="A0AAN6V746"/>
<feature type="region of interest" description="Disordered" evidence="1">
    <location>
        <begin position="1"/>
        <end position="65"/>
    </location>
</feature>
<comment type="caution">
    <text evidence="2">The sequence shown here is derived from an EMBL/GenBank/DDBJ whole genome shotgun (WGS) entry which is preliminary data.</text>
</comment>
<sequence length="426" mass="48016">MQKSRPLSSFKSIFPPIHAPMPLDQRGSQRLLETMKTSFRAELDKEHGSSKADPGPTSKPAMPGATDQHLRSILHNPLFSVSDMVQAPDSHLQKVEKQKAIFQMAVSRGLMDLPRAHGFLLRVRSIAGEGLPDSVYSSGAGRLVFEWLRSSGMENDLSFLSNGNGQFRRLLMRFMLGDGLDNVVWTWYDRLLEAREGAVPPQLIRLLMGDFVNSKFSTQELGPAYSTLIQAESTARERNANIRSVLRFAWRVLAFHTTVTPRGKLKPPADLFDRFVSMEPELMPRKVERAHVNLFHPVEPSSGLAEEMLLNNSFWNHRKYSHTNVAAAGVRDSPVLDTSTAADTVIEPLLLPGTLTGRFHHTIYPYLNRPANTSIYRLVVLGIDTVQHLIRTNREPQAMRVWDRIVTELRLPFTYEQVAGMTQVAR</sequence>
<feature type="compositionally biased region" description="Polar residues" evidence="1">
    <location>
        <begin position="1"/>
        <end position="11"/>
    </location>
</feature>
<evidence type="ECO:0000256" key="1">
    <source>
        <dbReference type="SAM" id="MobiDB-lite"/>
    </source>
</evidence>
<dbReference type="Proteomes" id="UP001302676">
    <property type="component" value="Unassembled WGS sequence"/>
</dbReference>
<name>A0AAN6V746_9PEZI</name>
<dbReference type="RefSeq" id="XP_062639428.1">
    <property type="nucleotide sequence ID" value="XM_062779853.1"/>
</dbReference>
<reference evidence="2" key="2">
    <citation type="submission" date="2023-05" db="EMBL/GenBank/DDBJ databases">
        <authorList>
            <consortium name="Lawrence Berkeley National Laboratory"/>
            <person name="Steindorff A."/>
            <person name="Hensen N."/>
            <person name="Bonometti L."/>
            <person name="Westerberg I."/>
            <person name="Brannstrom I.O."/>
            <person name="Guillou S."/>
            <person name="Cros-Aarteil S."/>
            <person name="Calhoun S."/>
            <person name="Haridas S."/>
            <person name="Kuo A."/>
            <person name="Mondo S."/>
            <person name="Pangilinan J."/>
            <person name="Riley R."/>
            <person name="Labutti K."/>
            <person name="Andreopoulos B."/>
            <person name="Lipzen A."/>
            <person name="Chen C."/>
            <person name="Yanf M."/>
            <person name="Daum C."/>
            <person name="Ng V."/>
            <person name="Clum A."/>
            <person name="Ohm R."/>
            <person name="Martin F."/>
            <person name="Silar P."/>
            <person name="Natvig D."/>
            <person name="Lalanne C."/>
            <person name="Gautier V."/>
            <person name="Ament-Velasquez S.L."/>
            <person name="Kruys A."/>
            <person name="Hutchinson M.I."/>
            <person name="Powell A.J."/>
            <person name="Barry K."/>
            <person name="Miller A.N."/>
            <person name="Grigoriev I.V."/>
            <person name="Debuchy R."/>
            <person name="Gladieux P."/>
            <person name="Thoren M.H."/>
            <person name="Johannesson H."/>
        </authorList>
    </citation>
    <scope>NUCLEOTIDE SEQUENCE</scope>
    <source>
        <strain evidence="2">CBS 141.50</strain>
    </source>
</reference>
<accession>A0AAN6V746</accession>
<dbReference type="EMBL" id="MU853564">
    <property type="protein sequence ID" value="KAK4146057.1"/>
    <property type="molecule type" value="Genomic_DNA"/>
</dbReference>
<gene>
    <name evidence="2" type="ORF">C8A04DRAFT_26219</name>
</gene>
<reference evidence="2" key="1">
    <citation type="journal article" date="2023" name="Mol. Phylogenet. Evol.">
        <title>Genome-scale phylogeny and comparative genomics of the fungal order Sordariales.</title>
        <authorList>
            <person name="Hensen N."/>
            <person name="Bonometti L."/>
            <person name="Westerberg I."/>
            <person name="Brannstrom I.O."/>
            <person name="Guillou S."/>
            <person name="Cros-Aarteil S."/>
            <person name="Calhoun S."/>
            <person name="Haridas S."/>
            <person name="Kuo A."/>
            <person name="Mondo S."/>
            <person name="Pangilinan J."/>
            <person name="Riley R."/>
            <person name="LaButti K."/>
            <person name="Andreopoulos B."/>
            <person name="Lipzen A."/>
            <person name="Chen C."/>
            <person name="Yan M."/>
            <person name="Daum C."/>
            <person name="Ng V."/>
            <person name="Clum A."/>
            <person name="Steindorff A."/>
            <person name="Ohm R.A."/>
            <person name="Martin F."/>
            <person name="Silar P."/>
            <person name="Natvig D.O."/>
            <person name="Lalanne C."/>
            <person name="Gautier V."/>
            <person name="Ament-Velasquez S.L."/>
            <person name="Kruys A."/>
            <person name="Hutchinson M.I."/>
            <person name="Powell A.J."/>
            <person name="Barry K."/>
            <person name="Miller A.N."/>
            <person name="Grigoriev I.V."/>
            <person name="Debuchy R."/>
            <person name="Gladieux P."/>
            <person name="Hiltunen Thoren M."/>
            <person name="Johannesson H."/>
        </authorList>
    </citation>
    <scope>NUCLEOTIDE SEQUENCE</scope>
    <source>
        <strain evidence="2">CBS 141.50</strain>
    </source>
</reference>
<evidence type="ECO:0000313" key="2">
    <source>
        <dbReference type="EMBL" id="KAK4146057.1"/>
    </source>
</evidence>
<evidence type="ECO:0000313" key="3">
    <source>
        <dbReference type="Proteomes" id="UP001302676"/>
    </source>
</evidence>